<sequence>MAAAGFGFSVGDIICGISLVHKLIQALDEAAGSRASYRQLISQLRNLDEALGQVRALQASPTQAARKDTLCHIARQCQLSIETFLNKKAKFKQSLGLQPSVSTWRANLHKLQWALRKDRAIDKLRSEIEAHTTTLNIILTTFHLSTARLQGETLDNCQNKLQAVQLDSRESRLLAQMNQQKLTTQADLLTSLSNFMISIPTATQVDDIQALVKRILETNLREYDTVMQIQQLLSSIPSQVERQQPVLLEDAHGRHFPFHIEFINSFAAFQAVLELRFENVPGLKKVRNLDFNCGMWYRRVTKMNTVEHGKWKLAESRRNSAPLKRTGQPSKQHLVNQDNSDTDEDHEDEVHNFRHVQIVHQKGFANATRSPDLHRIPCNTLILHDIPSGISIDELRVTFRRHPGWIQAFVQPSRNGSVGHLKFCDIPSATQARCKLHGGHFGSIEEFMELYSASELHGIQATDQISEVSYPVKEESAPSSNAFESTGHYDTQDYDGEFEDNTSFGYLSDTDTSAKTKNLDTPPEFDGTYQPSRPMNVLLFDSEIDCRRSLERMTEWPRERIDEFLR</sequence>
<evidence type="ECO:0000259" key="2">
    <source>
        <dbReference type="Pfam" id="PF22893"/>
    </source>
</evidence>
<dbReference type="PANTHER" id="PTHR38886">
    <property type="entry name" value="SESA DOMAIN-CONTAINING PROTEIN"/>
    <property type="match status" value="1"/>
</dbReference>
<evidence type="ECO:0000313" key="4">
    <source>
        <dbReference type="Proteomes" id="UP000285146"/>
    </source>
</evidence>
<dbReference type="InParanoid" id="A0A423VN48"/>
<feature type="compositionally biased region" description="Polar residues" evidence="1">
    <location>
        <begin position="327"/>
        <end position="339"/>
    </location>
</feature>
<dbReference type="InterPro" id="IPR054464">
    <property type="entry name" value="ULD_fung"/>
</dbReference>
<dbReference type="Gene3D" id="3.30.70.330">
    <property type="match status" value="1"/>
</dbReference>
<comment type="caution">
    <text evidence="3">The sequence shown here is derived from an EMBL/GenBank/DDBJ whole genome shotgun (WGS) entry which is preliminary data.</text>
</comment>
<feature type="domain" description="Ubiquitin-like" evidence="2">
    <location>
        <begin position="242"/>
        <end position="291"/>
    </location>
</feature>
<dbReference type="SUPFAM" id="SSF54928">
    <property type="entry name" value="RNA-binding domain, RBD"/>
    <property type="match status" value="1"/>
</dbReference>
<dbReference type="EMBL" id="LKEB01000085">
    <property type="protein sequence ID" value="ROV92418.1"/>
    <property type="molecule type" value="Genomic_DNA"/>
</dbReference>
<dbReference type="Proteomes" id="UP000285146">
    <property type="component" value="Unassembled WGS sequence"/>
</dbReference>
<keyword evidence="4" id="KW-1185">Reference proteome</keyword>
<dbReference type="Pfam" id="PF22893">
    <property type="entry name" value="ULD_2"/>
    <property type="match status" value="1"/>
</dbReference>
<evidence type="ECO:0000313" key="3">
    <source>
        <dbReference type="EMBL" id="ROV92418.1"/>
    </source>
</evidence>
<dbReference type="PANTHER" id="PTHR38886:SF1">
    <property type="entry name" value="NACHT-NTPASE AND P-LOOP NTPASES N-TERMINAL DOMAIN-CONTAINING PROTEIN"/>
    <property type="match status" value="1"/>
</dbReference>
<protein>
    <recommendedName>
        <fullName evidence="2">Ubiquitin-like domain-containing protein</fullName>
    </recommendedName>
</protein>
<feature type="region of interest" description="Disordered" evidence="1">
    <location>
        <begin position="513"/>
        <end position="532"/>
    </location>
</feature>
<feature type="region of interest" description="Disordered" evidence="1">
    <location>
        <begin position="314"/>
        <end position="347"/>
    </location>
</feature>
<accession>A0A423VN48</accession>
<organism evidence="3 4">
    <name type="scientific">Cytospora leucostoma</name>
    <dbReference type="NCBI Taxonomy" id="1230097"/>
    <lineage>
        <taxon>Eukaryota</taxon>
        <taxon>Fungi</taxon>
        <taxon>Dikarya</taxon>
        <taxon>Ascomycota</taxon>
        <taxon>Pezizomycotina</taxon>
        <taxon>Sordariomycetes</taxon>
        <taxon>Sordariomycetidae</taxon>
        <taxon>Diaporthales</taxon>
        <taxon>Cytosporaceae</taxon>
        <taxon>Cytospora</taxon>
    </lineage>
</organism>
<dbReference type="InterPro" id="IPR035979">
    <property type="entry name" value="RBD_domain_sf"/>
</dbReference>
<gene>
    <name evidence="3" type="ORF">VPNG_09580</name>
</gene>
<reference evidence="3 4" key="1">
    <citation type="submission" date="2015-09" db="EMBL/GenBank/DDBJ databases">
        <title>Host preference determinants of Valsa canker pathogens revealed by comparative genomics.</title>
        <authorList>
            <person name="Yin Z."/>
            <person name="Huang L."/>
        </authorList>
    </citation>
    <scope>NUCLEOTIDE SEQUENCE [LARGE SCALE GENOMIC DNA]</scope>
    <source>
        <strain evidence="3 4">SXYLt</strain>
    </source>
</reference>
<dbReference type="AlphaFoldDB" id="A0A423VN48"/>
<name>A0A423VN48_9PEZI</name>
<evidence type="ECO:0000256" key="1">
    <source>
        <dbReference type="SAM" id="MobiDB-lite"/>
    </source>
</evidence>
<dbReference type="OrthoDB" id="3045089at2759"/>
<dbReference type="GO" id="GO:0003676">
    <property type="term" value="F:nucleic acid binding"/>
    <property type="evidence" value="ECO:0007669"/>
    <property type="project" value="InterPro"/>
</dbReference>
<dbReference type="InterPro" id="IPR012677">
    <property type="entry name" value="Nucleotide-bd_a/b_plait_sf"/>
</dbReference>
<proteinExistence type="predicted"/>